<protein>
    <submittedName>
        <fullName evidence="4">Helix-turn-helix transcriptional regulator</fullName>
    </submittedName>
</protein>
<dbReference type="PROSITE" id="PS52050">
    <property type="entry name" value="WYL"/>
    <property type="match status" value="1"/>
</dbReference>
<dbReference type="Pfam" id="PF19187">
    <property type="entry name" value="HTH_PafC"/>
    <property type="match status" value="1"/>
</dbReference>
<proteinExistence type="predicted"/>
<accession>A0ABV8U355</accession>
<dbReference type="InterPro" id="IPR057727">
    <property type="entry name" value="WCX_dom"/>
</dbReference>
<keyword evidence="5" id="KW-1185">Reference proteome</keyword>
<dbReference type="PANTHER" id="PTHR34580">
    <property type="match status" value="1"/>
</dbReference>
<dbReference type="Proteomes" id="UP001595823">
    <property type="component" value="Unassembled WGS sequence"/>
</dbReference>
<dbReference type="Pfam" id="PF25583">
    <property type="entry name" value="WCX"/>
    <property type="match status" value="1"/>
</dbReference>
<sequence length="311" mass="34133">MSTSTDRLARLFNLLPYLSARPDGVELEAAAADFGITVEQLRSDLMLLFLCGLPGYSPGDLVDISIEADRAQVRFDAGLSRPVRLSMREALALSVALQALASTPGVEHAEAVRSALDKIAAAAGGVRPKADIREAAVESGLDVYRDLIAQRRAARIVYYTATRDTTTERIVEPTAVQLSEGHAYLVAWCRSAEGMRHFRLDRIDALTPLEETFAPREAPETAPGEFLENFEEVELLVDEDALSLAENYPCRELGTVEGRRHIALRVYDQAWAARLVAGYGGHVSVVRPESLRNLVRSRAAEALERYGQRLG</sequence>
<dbReference type="PANTHER" id="PTHR34580:SF1">
    <property type="entry name" value="PROTEIN PAFC"/>
    <property type="match status" value="1"/>
</dbReference>
<dbReference type="InterPro" id="IPR051534">
    <property type="entry name" value="CBASS_pafABC_assoc_protein"/>
</dbReference>
<dbReference type="InterPro" id="IPR043839">
    <property type="entry name" value="PafC_HTH"/>
</dbReference>
<evidence type="ECO:0000259" key="3">
    <source>
        <dbReference type="Pfam" id="PF25583"/>
    </source>
</evidence>
<organism evidence="4 5">
    <name type="scientific">Salininema proteolyticum</name>
    <dbReference type="NCBI Taxonomy" id="1607685"/>
    <lineage>
        <taxon>Bacteria</taxon>
        <taxon>Bacillati</taxon>
        <taxon>Actinomycetota</taxon>
        <taxon>Actinomycetes</taxon>
        <taxon>Glycomycetales</taxon>
        <taxon>Glycomycetaceae</taxon>
        <taxon>Salininema</taxon>
    </lineage>
</organism>
<evidence type="ECO:0000313" key="5">
    <source>
        <dbReference type="Proteomes" id="UP001595823"/>
    </source>
</evidence>
<name>A0ABV8U355_9ACTN</name>
<dbReference type="PIRSF" id="PIRSF016838">
    <property type="entry name" value="PafC"/>
    <property type="match status" value="1"/>
</dbReference>
<evidence type="ECO:0000313" key="4">
    <source>
        <dbReference type="EMBL" id="MFC4337529.1"/>
    </source>
</evidence>
<feature type="domain" description="WCX" evidence="3">
    <location>
        <begin position="231"/>
        <end position="303"/>
    </location>
</feature>
<reference evidence="5" key="1">
    <citation type="journal article" date="2019" name="Int. J. Syst. Evol. Microbiol.">
        <title>The Global Catalogue of Microorganisms (GCM) 10K type strain sequencing project: providing services to taxonomists for standard genome sequencing and annotation.</title>
        <authorList>
            <consortium name="The Broad Institute Genomics Platform"/>
            <consortium name="The Broad Institute Genome Sequencing Center for Infectious Disease"/>
            <person name="Wu L."/>
            <person name="Ma J."/>
        </authorList>
    </citation>
    <scope>NUCLEOTIDE SEQUENCE [LARGE SCALE GENOMIC DNA]</scope>
    <source>
        <strain evidence="5">IBRC-M 10908</strain>
    </source>
</reference>
<evidence type="ECO:0000259" key="1">
    <source>
        <dbReference type="Pfam" id="PF13280"/>
    </source>
</evidence>
<dbReference type="InterPro" id="IPR028349">
    <property type="entry name" value="PafC-like"/>
</dbReference>
<evidence type="ECO:0000259" key="2">
    <source>
        <dbReference type="Pfam" id="PF19187"/>
    </source>
</evidence>
<feature type="domain" description="WYL" evidence="1">
    <location>
        <begin position="144"/>
        <end position="207"/>
    </location>
</feature>
<feature type="domain" description="PafC HTH" evidence="2">
    <location>
        <begin position="6"/>
        <end position="120"/>
    </location>
</feature>
<dbReference type="InterPro" id="IPR026881">
    <property type="entry name" value="WYL_dom"/>
</dbReference>
<dbReference type="Pfam" id="PF13280">
    <property type="entry name" value="WYL"/>
    <property type="match status" value="1"/>
</dbReference>
<gene>
    <name evidence="4" type="ORF">ACFPET_20235</name>
</gene>
<comment type="caution">
    <text evidence="4">The sequence shown here is derived from an EMBL/GenBank/DDBJ whole genome shotgun (WGS) entry which is preliminary data.</text>
</comment>
<dbReference type="EMBL" id="JBHSDK010000034">
    <property type="protein sequence ID" value="MFC4337529.1"/>
    <property type="molecule type" value="Genomic_DNA"/>
</dbReference>
<dbReference type="RefSeq" id="WP_380624607.1">
    <property type="nucleotide sequence ID" value="NZ_JBHSDK010000034.1"/>
</dbReference>